<accession>A0A1R4FNA3</accession>
<dbReference type="SUPFAM" id="SSF109604">
    <property type="entry name" value="HD-domain/PDEase-like"/>
    <property type="match status" value="1"/>
</dbReference>
<evidence type="ECO:0000313" key="2">
    <source>
        <dbReference type="EMBL" id="SJM57291.1"/>
    </source>
</evidence>
<dbReference type="GeneID" id="303172647"/>
<reference evidence="2 3" key="1">
    <citation type="submission" date="2017-02" db="EMBL/GenBank/DDBJ databases">
        <authorList>
            <person name="Peterson S.W."/>
        </authorList>
    </citation>
    <scope>NUCLEOTIDE SEQUENCE [LARGE SCALE GENOMIC DNA]</scope>
    <source>
        <strain evidence="2 3">LMG 22410</strain>
    </source>
</reference>
<dbReference type="Gene3D" id="1.10.3210.10">
    <property type="entry name" value="Hypothetical protein af1432"/>
    <property type="match status" value="1"/>
</dbReference>
<dbReference type="EMBL" id="FUHU01000026">
    <property type="protein sequence ID" value="SJM57291.1"/>
    <property type="molecule type" value="Genomic_DNA"/>
</dbReference>
<evidence type="ECO:0000313" key="3">
    <source>
        <dbReference type="Proteomes" id="UP000195787"/>
    </source>
</evidence>
<dbReference type="RefSeq" id="WP_086991527.1">
    <property type="nucleotide sequence ID" value="NZ_FUHU01000026.1"/>
</dbReference>
<dbReference type="EC" id="3.1.7.2" evidence="2"/>
<keyword evidence="3" id="KW-1185">Reference proteome</keyword>
<dbReference type="Proteomes" id="UP000195787">
    <property type="component" value="Unassembled WGS sequence"/>
</dbReference>
<name>A0A1R4FNA3_9MICO</name>
<organism evidence="2 3">
    <name type="scientific">Agrococcus casei LMG 22410</name>
    <dbReference type="NCBI Taxonomy" id="1255656"/>
    <lineage>
        <taxon>Bacteria</taxon>
        <taxon>Bacillati</taxon>
        <taxon>Actinomycetota</taxon>
        <taxon>Actinomycetes</taxon>
        <taxon>Micrococcales</taxon>
        <taxon>Microbacteriaceae</taxon>
        <taxon>Agrococcus</taxon>
    </lineage>
</organism>
<proteinExistence type="predicted"/>
<feature type="region of interest" description="Disordered" evidence="1">
    <location>
        <begin position="155"/>
        <end position="180"/>
    </location>
</feature>
<gene>
    <name evidence="2" type="ORF">CZ674_05410</name>
</gene>
<dbReference type="GO" id="GO:0008893">
    <property type="term" value="F:guanosine-3',5'-bis(diphosphate) 3'-diphosphatase activity"/>
    <property type="evidence" value="ECO:0007669"/>
    <property type="project" value="UniProtKB-EC"/>
</dbReference>
<dbReference type="OrthoDB" id="9802385at2"/>
<evidence type="ECO:0000256" key="1">
    <source>
        <dbReference type="SAM" id="MobiDB-lite"/>
    </source>
</evidence>
<protein>
    <submittedName>
        <fullName evidence="2">Guanosine-3',5'-bis(Diphosphate) 3'-pyrophosphohydrolase</fullName>
        <ecNumber evidence="2">3.1.7.2</ecNumber>
    </submittedName>
</protein>
<sequence>MDSPLLVKAVDTAARAFDGCTDRQGAPYIAHAIRVMHDVTGDDAKAVALLHDALEWGNLTWDELVNKGFPRRVLGAIDALTDRDDETLSEHVARIRANPLALQIKLADIRDNSLNWRMAQLDTTTRSDLMGKYRDTAELLGTTLAAIRKRAPELDRLARRREPHTVPGSITDTGPMRKQL</sequence>
<dbReference type="AlphaFoldDB" id="A0A1R4FNA3"/>
<keyword evidence="2" id="KW-0378">Hydrolase</keyword>